<dbReference type="Pfam" id="PF02571">
    <property type="entry name" value="CbiJ"/>
    <property type="match status" value="1"/>
</dbReference>
<gene>
    <name evidence="4" type="ORF">JH146_0183</name>
</gene>
<dbReference type="Proteomes" id="UP000028781">
    <property type="component" value="Chromosome"/>
</dbReference>
<proteinExistence type="predicted"/>
<dbReference type="STRING" id="1301915.JH146_0183"/>
<sequence length="252" mass="28259">MKLLLMGGTKDSVEIGKRLRNLGDVFILYTSTTDYGGKLGEEFADEMITKPLDKNELKDVIEKYNIDILVDATHPFAINASKNAIDVCKELNIKYVRFERKEEKINHPNVIYVKDFVEAARLAKKANKVFHMAGIKNLKTVVDIVGKDKVIARVLPISVNEALKILPQKNIVAMYGTFSKELNKYLIKDYGCDAIITKDSGDSGGFEEKVYGALEAGAKVIVVERPKINYPICFSGIEELINYIANLKMSKF</sequence>
<dbReference type="GO" id="GO:0016994">
    <property type="term" value="F:precorrin-6A reductase activity"/>
    <property type="evidence" value="ECO:0007669"/>
    <property type="project" value="InterPro"/>
</dbReference>
<name>A0A076LHN9_9EURY</name>
<keyword evidence="5" id="KW-1185">Reference proteome</keyword>
<dbReference type="GeneID" id="24890773"/>
<dbReference type="PANTHER" id="PTHR36925:SF1">
    <property type="entry name" value="COBALT-PRECORRIN-6A REDUCTASE"/>
    <property type="match status" value="1"/>
</dbReference>
<dbReference type="PROSITE" id="PS51014">
    <property type="entry name" value="COBK_CBIJ"/>
    <property type="match status" value="1"/>
</dbReference>
<evidence type="ECO:0000256" key="2">
    <source>
        <dbReference type="ARBA" id="ARBA00022573"/>
    </source>
</evidence>
<evidence type="ECO:0000256" key="3">
    <source>
        <dbReference type="ARBA" id="ARBA00023002"/>
    </source>
</evidence>
<accession>A0A076LHN9</accession>
<dbReference type="OrthoDB" id="6027at2157"/>
<dbReference type="UniPathway" id="UPA00148"/>
<dbReference type="EMBL" id="CP009149">
    <property type="protein sequence ID" value="AIJ05034.1"/>
    <property type="molecule type" value="Genomic_DNA"/>
</dbReference>
<dbReference type="HOGENOM" id="CLU_068627_0_0_2"/>
<dbReference type="RefSeq" id="WP_173400792.1">
    <property type="nucleotide sequence ID" value="NZ_CP009149.1"/>
</dbReference>
<organism evidence="4 5">
    <name type="scientific">Methanocaldococcus bathoardescens</name>
    <dbReference type="NCBI Taxonomy" id="1301915"/>
    <lineage>
        <taxon>Archaea</taxon>
        <taxon>Methanobacteriati</taxon>
        <taxon>Methanobacteriota</taxon>
        <taxon>Methanomada group</taxon>
        <taxon>Methanococci</taxon>
        <taxon>Methanococcales</taxon>
        <taxon>Methanocaldococcaceae</taxon>
        <taxon>Methanocaldococcus</taxon>
    </lineage>
</organism>
<keyword evidence="2" id="KW-0169">Cobalamin biosynthesis</keyword>
<reference evidence="4 5" key="1">
    <citation type="journal article" date="2015" name="Int. J. Syst. Evol. Microbiol.">
        <title>M ethanocaldococcus bathoardescens sp. nov., a hyperthermophilic methanogen isolated from a volcanically active deep-sea hydrothermal vent.</title>
        <authorList>
            <person name="Stewart L.C."/>
            <person name="Jung J.H."/>
            <person name="Kim Y.T."/>
            <person name="Kwon S.W."/>
            <person name="Park C.S."/>
            <person name="Holden J.F."/>
        </authorList>
    </citation>
    <scope>NUCLEOTIDE SEQUENCE [LARGE SCALE GENOMIC DNA]</scope>
    <source>
        <strain evidence="4 5">JH146</strain>
    </source>
</reference>
<comment type="pathway">
    <text evidence="1">Cofactor biosynthesis; adenosylcobalamin biosynthesis.</text>
</comment>
<dbReference type="KEGG" id="mjh:JH146_0183"/>
<dbReference type="NCBIfam" id="TIGR00715">
    <property type="entry name" value="precor6x_red"/>
    <property type="match status" value="1"/>
</dbReference>
<dbReference type="AlphaFoldDB" id="A0A076LHN9"/>
<keyword evidence="3" id="KW-0560">Oxidoreductase</keyword>
<evidence type="ECO:0000256" key="1">
    <source>
        <dbReference type="ARBA" id="ARBA00004953"/>
    </source>
</evidence>
<protein>
    <submittedName>
        <fullName evidence="4">Precorrin-6x reductase</fullName>
    </submittedName>
</protein>
<dbReference type="InterPro" id="IPR003723">
    <property type="entry name" value="Precorrin-6x_reduct"/>
</dbReference>
<evidence type="ECO:0000313" key="5">
    <source>
        <dbReference type="Proteomes" id="UP000028781"/>
    </source>
</evidence>
<dbReference type="GO" id="GO:0009236">
    <property type="term" value="P:cobalamin biosynthetic process"/>
    <property type="evidence" value="ECO:0007669"/>
    <property type="project" value="UniProtKB-UniPathway"/>
</dbReference>
<dbReference type="PANTHER" id="PTHR36925">
    <property type="entry name" value="COBALT-PRECORRIN-6A REDUCTASE"/>
    <property type="match status" value="1"/>
</dbReference>
<evidence type="ECO:0000313" key="4">
    <source>
        <dbReference type="EMBL" id="AIJ05034.1"/>
    </source>
</evidence>